<dbReference type="InterPro" id="IPR025558">
    <property type="entry name" value="DUF4283"/>
</dbReference>
<dbReference type="AlphaFoldDB" id="A0AAD8H5W3"/>
<dbReference type="Proteomes" id="UP001237642">
    <property type="component" value="Unassembled WGS sequence"/>
</dbReference>
<protein>
    <recommendedName>
        <fullName evidence="1">DUF4283 domain-containing protein</fullName>
    </recommendedName>
</protein>
<reference evidence="2" key="2">
    <citation type="submission" date="2023-05" db="EMBL/GenBank/DDBJ databases">
        <authorList>
            <person name="Schelkunov M.I."/>
        </authorList>
    </citation>
    <scope>NUCLEOTIDE SEQUENCE</scope>
    <source>
        <strain evidence="2">Hsosn_3</strain>
        <tissue evidence="2">Leaf</tissue>
    </source>
</reference>
<keyword evidence="3" id="KW-1185">Reference proteome</keyword>
<proteinExistence type="predicted"/>
<accession>A0AAD8H5W3</accession>
<gene>
    <name evidence="2" type="ORF">POM88_045127</name>
</gene>
<evidence type="ECO:0000313" key="2">
    <source>
        <dbReference type="EMBL" id="KAK1360653.1"/>
    </source>
</evidence>
<dbReference type="Pfam" id="PF14111">
    <property type="entry name" value="DUF4283"/>
    <property type="match status" value="1"/>
</dbReference>
<dbReference type="PANTHER" id="PTHR31286:SF180">
    <property type="entry name" value="OS10G0362600 PROTEIN"/>
    <property type="match status" value="1"/>
</dbReference>
<comment type="caution">
    <text evidence="2">The sequence shown here is derived from an EMBL/GenBank/DDBJ whole genome shotgun (WGS) entry which is preliminary data.</text>
</comment>
<organism evidence="2 3">
    <name type="scientific">Heracleum sosnowskyi</name>
    <dbReference type="NCBI Taxonomy" id="360622"/>
    <lineage>
        <taxon>Eukaryota</taxon>
        <taxon>Viridiplantae</taxon>
        <taxon>Streptophyta</taxon>
        <taxon>Embryophyta</taxon>
        <taxon>Tracheophyta</taxon>
        <taxon>Spermatophyta</taxon>
        <taxon>Magnoliopsida</taxon>
        <taxon>eudicotyledons</taxon>
        <taxon>Gunneridae</taxon>
        <taxon>Pentapetalae</taxon>
        <taxon>asterids</taxon>
        <taxon>campanulids</taxon>
        <taxon>Apiales</taxon>
        <taxon>Apiaceae</taxon>
        <taxon>Apioideae</taxon>
        <taxon>apioid superclade</taxon>
        <taxon>Tordylieae</taxon>
        <taxon>Tordyliinae</taxon>
        <taxon>Heracleum</taxon>
    </lineage>
</organism>
<dbReference type="InterPro" id="IPR040256">
    <property type="entry name" value="At4g02000-like"/>
</dbReference>
<sequence>MSWKEVVQKDVCSSGGEDKLQYFPPHDVNENGVPMIRPPKEFLVASQKAWSNSLVGYFLGSNFPFKLVEEEAKRQWLHLGFVKLYVVKKGFFIFKFNSELERNQILAGGPWHFKRNQIFLQPWYEGKKLEKSGFSKLPIWIKIHDIPCSYWNTKGLSYVASGIGDPLQLDPITAKLEPLPYAKILVEAKASTTLSPVVDIAVFDSNGNTESIL</sequence>
<evidence type="ECO:0000313" key="3">
    <source>
        <dbReference type="Proteomes" id="UP001237642"/>
    </source>
</evidence>
<evidence type="ECO:0000259" key="1">
    <source>
        <dbReference type="Pfam" id="PF14111"/>
    </source>
</evidence>
<dbReference type="EMBL" id="JAUIZM010000010">
    <property type="protein sequence ID" value="KAK1360653.1"/>
    <property type="molecule type" value="Genomic_DNA"/>
</dbReference>
<reference evidence="2" key="1">
    <citation type="submission" date="2023-02" db="EMBL/GenBank/DDBJ databases">
        <title>Genome of toxic invasive species Heracleum sosnowskyi carries increased number of genes despite the absence of recent whole-genome duplications.</title>
        <authorList>
            <person name="Schelkunov M."/>
            <person name="Shtratnikova V."/>
            <person name="Makarenko M."/>
            <person name="Klepikova A."/>
            <person name="Omelchenko D."/>
            <person name="Novikova G."/>
            <person name="Obukhova E."/>
            <person name="Bogdanov V."/>
            <person name="Penin A."/>
            <person name="Logacheva M."/>
        </authorList>
    </citation>
    <scope>NUCLEOTIDE SEQUENCE</scope>
    <source>
        <strain evidence="2">Hsosn_3</strain>
        <tissue evidence="2">Leaf</tissue>
    </source>
</reference>
<dbReference type="PANTHER" id="PTHR31286">
    <property type="entry name" value="GLYCINE-RICH CELL WALL STRUCTURAL PROTEIN 1.8-LIKE"/>
    <property type="match status" value="1"/>
</dbReference>
<feature type="domain" description="DUF4283" evidence="1">
    <location>
        <begin position="48"/>
        <end position="129"/>
    </location>
</feature>
<name>A0AAD8H5W3_9APIA</name>